<dbReference type="PANTHER" id="PTHR48092">
    <property type="entry name" value="KNIRPS-RELATED PROTEIN-RELATED"/>
    <property type="match status" value="1"/>
</dbReference>
<dbReference type="GO" id="GO:0008270">
    <property type="term" value="F:zinc ion binding"/>
    <property type="evidence" value="ECO:0007669"/>
    <property type="project" value="UniProtKB-KW"/>
</dbReference>
<dbReference type="InterPro" id="IPR013088">
    <property type="entry name" value="Znf_NHR/GATA"/>
</dbReference>
<comment type="caution">
    <text evidence="12">The sequence shown here is derived from an EMBL/GenBank/DDBJ whole genome shotgun (WGS) entry which is preliminary data.</text>
</comment>
<dbReference type="InterPro" id="IPR050200">
    <property type="entry name" value="Nuclear_hormone_rcpt_NR3"/>
</dbReference>
<dbReference type="SMART" id="SM00430">
    <property type="entry name" value="HOLI"/>
    <property type="match status" value="1"/>
</dbReference>
<evidence type="ECO:0000256" key="1">
    <source>
        <dbReference type="ARBA" id="ARBA00022723"/>
    </source>
</evidence>
<reference evidence="12" key="1">
    <citation type="submission" date="2020-06" db="EMBL/GenBank/DDBJ databases">
        <title>Draft genome of Bugula neritina, a colonial animal packing powerful symbionts and potential medicines.</title>
        <authorList>
            <person name="Rayko M."/>
        </authorList>
    </citation>
    <scope>NUCLEOTIDE SEQUENCE [LARGE SCALE GENOMIC DNA]</scope>
    <source>
        <strain evidence="12">Kwan_BN1</strain>
    </source>
</reference>
<gene>
    <name evidence="12" type="ORF">EB796_024730</name>
</gene>
<feature type="domain" description="Nuclear receptor" evidence="10">
    <location>
        <begin position="111"/>
        <end position="188"/>
    </location>
</feature>
<keyword evidence="1 9" id="KW-0479">Metal-binding</keyword>
<keyword evidence="13" id="KW-1185">Reference proteome</keyword>
<keyword evidence="8 9" id="KW-0539">Nucleus</keyword>
<dbReference type="InterPro" id="IPR000536">
    <property type="entry name" value="Nucl_hrmn_rcpt_lig-bd"/>
</dbReference>
<dbReference type="SUPFAM" id="SSF48508">
    <property type="entry name" value="Nuclear receptor ligand-binding domain"/>
    <property type="match status" value="1"/>
</dbReference>
<accession>A0A7J7IUR1</accession>
<dbReference type="PROSITE" id="PS51843">
    <property type="entry name" value="NR_LBD"/>
    <property type="match status" value="1"/>
</dbReference>
<dbReference type="PROSITE" id="PS51030">
    <property type="entry name" value="NUCLEAR_REC_DBD_2"/>
    <property type="match status" value="1"/>
</dbReference>
<dbReference type="Pfam" id="PF00104">
    <property type="entry name" value="Hormone_recep"/>
    <property type="match status" value="1"/>
</dbReference>
<keyword evidence="2 9" id="KW-0863">Zinc-finger</keyword>
<evidence type="ECO:0000313" key="13">
    <source>
        <dbReference type="Proteomes" id="UP000593567"/>
    </source>
</evidence>
<dbReference type="EMBL" id="VXIV02003446">
    <property type="protein sequence ID" value="KAF6016968.1"/>
    <property type="molecule type" value="Genomic_DNA"/>
</dbReference>
<dbReference type="AlphaFoldDB" id="A0A7J7IUR1"/>
<dbReference type="Pfam" id="PF00105">
    <property type="entry name" value="zf-C4"/>
    <property type="match status" value="1"/>
</dbReference>
<dbReference type="GO" id="GO:0003700">
    <property type="term" value="F:DNA-binding transcription factor activity"/>
    <property type="evidence" value="ECO:0007669"/>
    <property type="project" value="InterPro"/>
</dbReference>
<dbReference type="OrthoDB" id="6159439at2759"/>
<dbReference type="PROSITE" id="PS00031">
    <property type="entry name" value="NUCLEAR_REC_DBD_1"/>
    <property type="match status" value="1"/>
</dbReference>
<feature type="domain" description="NR LBD" evidence="11">
    <location>
        <begin position="187"/>
        <end position="436"/>
    </location>
</feature>
<proteinExistence type="inferred from homology"/>
<sequence length="436" mass="49112">MFWNSSNMNWHQYTAMVNSVAPFHHLSNGVLLNTSSPVKSSLLGDLPRLPTALCASNYFQYLQSKPVKEFQPTILRQQSSTTTPLPYDRRDLSLSSTANSTTYSQNLPVSRQQCQVCRDSASGVHYGVQTCEGCKSFFKRSLQAGKGQTFVCAADNKCQVDKRLRRNCAACRLRVCHMVGMKSNGVRKTKVGKTRYIRAKNVFDLEEYRKLDSVYNTETVLCRLFQNEIPNMIEWAKNIPGYKDLPLEDQVTLTRTKCLDMLVISVISQSCNLENAQPAVSFSLSNQKYEELLAHNESSSGSLIKEKLHSAVINPLKAYGTDMFCNMLKVISHYKSLNISQTEFEVLKLLLLTNVDNSLKQSLTNTELFSNLKSQFRESLLNLCSSKDSRSQGQSRYDDLVMSLTLIKDLGTRLEACMSQQAEASSMLTNLLKTIL</sequence>
<dbReference type="InterPro" id="IPR035500">
    <property type="entry name" value="NHR-like_dom_sf"/>
</dbReference>
<keyword evidence="5 9" id="KW-0238">DNA-binding</keyword>
<organism evidence="12 13">
    <name type="scientific">Bugula neritina</name>
    <name type="common">Brown bryozoan</name>
    <name type="synonym">Sertularia neritina</name>
    <dbReference type="NCBI Taxonomy" id="10212"/>
    <lineage>
        <taxon>Eukaryota</taxon>
        <taxon>Metazoa</taxon>
        <taxon>Spiralia</taxon>
        <taxon>Lophotrochozoa</taxon>
        <taxon>Bryozoa</taxon>
        <taxon>Gymnolaemata</taxon>
        <taxon>Cheilostomatida</taxon>
        <taxon>Flustrina</taxon>
        <taxon>Buguloidea</taxon>
        <taxon>Bugulidae</taxon>
        <taxon>Bugula</taxon>
    </lineage>
</organism>
<evidence type="ECO:0000259" key="10">
    <source>
        <dbReference type="PROSITE" id="PS51030"/>
    </source>
</evidence>
<evidence type="ECO:0000256" key="2">
    <source>
        <dbReference type="ARBA" id="ARBA00022771"/>
    </source>
</evidence>
<evidence type="ECO:0000256" key="9">
    <source>
        <dbReference type="RuleBase" id="RU004334"/>
    </source>
</evidence>
<dbReference type="SUPFAM" id="SSF57716">
    <property type="entry name" value="Glucocorticoid receptor-like (DNA-binding domain)"/>
    <property type="match status" value="1"/>
</dbReference>
<keyword evidence="3 9" id="KW-0862">Zinc</keyword>
<dbReference type="PRINTS" id="PR00047">
    <property type="entry name" value="STROIDFINGER"/>
</dbReference>
<keyword evidence="7 9" id="KW-0675">Receptor</keyword>
<name>A0A7J7IUR1_BUGNE</name>
<keyword evidence="6 9" id="KW-0804">Transcription</keyword>
<dbReference type="PRINTS" id="PR00398">
    <property type="entry name" value="STRDHORMONER"/>
</dbReference>
<dbReference type="Gene3D" id="1.10.565.10">
    <property type="entry name" value="Retinoid X Receptor"/>
    <property type="match status" value="1"/>
</dbReference>
<evidence type="ECO:0000256" key="3">
    <source>
        <dbReference type="ARBA" id="ARBA00022833"/>
    </source>
</evidence>
<evidence type="ECO:0000256" key="8">
    <source>
        <dbReference type="ARBA" id="ARBA00023242"/>
    </source>
</evidence>
<protein>
    <submittedName>
        <fullName evidence="12">ESRRB</fullName>
    </submittedName>
</protein>
<dbReference type="InterPro" id="IPR001628">
    <property type="entry name" value="Znf_hrmn_rcpt"/>
</dbReference>
<dbReference type="Gene3D" id="3.30.50.10">
    <property type="entry name" value="Erythroid Transcription Factor GATA-1, subunit A"/>
    <property type="match status" value="1"/>
</dbReference>
<dbReference type="InterPro" id="IPR001723">
    <property type="entry name" value="Nuclear_hrmn_rcpt"/>
</dbReference>
<comment type="similarity">
    <text evidence="9">Belongs to the nuclear hormone receptor family.</text>
</comment>
<comment type="subcellular location">
    <subcellularLocation>
        <location evidence="9">Nucleus</location>
    </subcellularLocation>
</comment>
<evidence type="ECO:0000256" key="4">
    <source>
        <dbReference type="ARBA" id="ARBA00023015"/>
    </source>
</evidence>
<evidence type="ECO:0000256" key="5">
    <source>
        <dbReference type="ARBA" id="ARBA00023125"/>
    </source>
</evidence>
<keyword evidence="4 9" id="KW-0805">Transcription regulation</keyword>
<dbReference type="GO" id="GO:0043565">
    <property type="term" value="F:sequence-specific DNA binding"/>
    <property type="evidence" value="ECO:0007669"/>
    <property type="project" value="InterPro"/>
</dbReference>
<dbReference type="Proteomes" id="UP000593567">
    <property type="component" value="Unassembled WGS sequence"/>
</dbReference>
<evidence type="ECO:0000313" key="12">
    <source>
        <dbReference type="EMBL" id="KAF6016968.1"/>
    </source>
</evidence>
<evidence type="ECO:0000256" key="7">
    <source>
        <dbReference type="ARBA" id="ARBA00023170"/>
    </source>
</evidence>
<dbReference type="GO" id="GO:0005634">
    <property type="term" value="C:nucleus"/>
    <property type="evidence" value="ECO:0007669"/>
    <property type="project" value="UniProtKB-SubCell"/>
</dbReference>
<evidence type="ECO:0000259" key="11">
    <source>
        <dbReference type="PROSITE" id="PS51843"/>
    </source>
</evidence>
<evidence type="ECO:0000256" key="6">
    <source>
        <dbReference type="ARBA" id="ARBA00023163"/>
    </source>
</evidence>
<dbReference type="SMART" id="SM00399">
    <property type="entry name" value="ZnF_C4"/>
    <property type="match status" value="1"/>
</dbReference>
<dbReference type="CDD" id="cd06916">
    <property type="entry name" value="NR_DBD_like"/>
    <property type="match status" value="1"/>
</dbReference>